<dbReference type="STRING" id="402596.SAMN04489844_1464"/>
<reference evidence="3" key="1">
    <citation type="submission" date="2016-10" db="EMBL/GenBank/DDBJ databases">
        <authorList>
            <person name="Varghese N."/>
            <person name="Submissions S."/>
        </authorList>
    </citation>
    <scope>NUCLEOTIDE SEQUENCE [LARGE SCALE GENOMIC DNA]</scope>
    <source>
        <strain evidence="3">DSM 22017</strain>
    </source>
</reference>
<keyword evidence="3" id="KW-1185">Reference proteome</keyword>
<evidence type="ECO:0000313" key="2">
    <source>
        <dbReference type="EMBL" id="SEB99142.1"/>
    </source>
</evidence>
<gene>
    <name evidence="2" type="ORF">SAMN04489844_1464</name>
</gene>
<evidence type="ECO:0000256" key="1">
    <source>
        <dbReference type="SAM" id="MobiDB-lite"/>
    </source>
</evidence>
<dbReference type="Proteomes" id="UP000198742">
    <property type="component" value="Unassembled WGS sequence"/>
</dbReference>
<sequence length="216" mass="23736">MEPLVVVFDVNIYLDVARLIGAPFNTSALSDALARENGKPAPHRDPKVDSARALVIARSGFLAGTQRLEAWTSDHINALVRHKAKQLDDEALLPEDRGLGWTAEHAQGLLDDLLWQVIEGSGGDTVGNLRYPEHSPPLDHEDGMVLATALAAADGDLVCDRILVTRDRRFIEKCAELGHPRVMHPSQFVMLASRARSQAAMSRMRPRPANTRQPES</sequence>
<proteinExistence type="predicted"/>
<dbReference type="AlphaFoldDB" id="A0A1H4NWX1"/>
<evidence type="ECO:0008006" key="4">
    <source>
        <dbReference type="Google" id="ProtNLM"/>
    </source>
</evidence>
<organism evidence="2 3">
    <name type="scientific">Nocardioides exalbidus</name>
    <dbReference type="NCBI Taxonomy" id="402596"/>
    <lineage>
        <taxon>Bacteria</taxon>
        <taxon>Bacillati</taxon>
        <taxon>Actinomycetota</taxon>
        <taxon>Actinomycetes</taxon>
        <taxon>Propionibacteriales</taxon>
        <taxon>Nocardioidaceae</taxon>
        <taxon>Nocardioides</taxon>
    </lineage>
</organism>
<protein>
    <recommendedName>
        <fullName evidence="4">PIN domain-containing protein</fullName>
    </recommendedName>
</protein>
<dbReference type="EMBL" id="FNRT01000002">
    <property type="protein sequence ID" value="SEB99142.1"/>
    <property type="molecule type" value="Genomic_DNA"/>
</dbReference>
<dbReference type="RefSeq" id="WP_090968514.1">
    <property type="nucleotide sequence ID" value="NZ_FNRT01000002.1"/>
</dbReference>
<dbReference type="OrthoDB" id="3234223at2"/>
<evidence type="ECO:0000313" key="3">
    <source>
        <dbReference type="Proteomes" id="UP000198742"/>
    </source>
</evidence>
<accession>A0A1H4NWX1</accession>
<name>A0A1H4NWX1_9ACTN</name>
<feature type="region of interest" description="Disordered" evidence="1">
    <location>
        <begin position="197"/>
        <end position="216"/>
    </location>
</feature>